<evidence type="ECO:0000313" key="1">
    <source>
        <dbReference type="EMBL" id="KAG2201174.1"/>
    </source>
</evidence>
<keyword evidence="2" id="KW-1185">Reference proteome</keyword>
<dbReference type="EMBL" id="JAEPRC010000291">
    <property type="protein sequence ID" value="KAG2201174.1"/>
    <property type="molecule type" value="Genomic_DNA"/>
</dbReference>
<evidence type="ECO:0000313" key="2">
    <source>
        <dbReference type="Proteomes" id="UP000650833"/>
    </source>
</evidence>
<name>A0A8H7V4K4_9FUNG</name>
<comment type="caution">
    <text evidence="1">The sequence shown here is derived from an EMBL/GenBank/DDBJ whole genome shotgun (WGS) entry which is preliminary data.</text>
</comment>
<proteinExistence type="predicted"/>
<reference evidence="1" key="1">
    <citation type="submission" date="2020-12" db="EMBL/GenBank/DDBJ databases">
        <title>Metabolic potential, ecology and presence of endohyphal bacteria is reflected in genomic diversity of Mucoromycotina.</title>
        <authorList>
            <person name="Muszewska A."/>
            <person name="Okrasinska A."/>
            <person name="Steczkiewicz K."/>
            <person name="Drgas O."/>
            <person name="Orlowska M."/>
            <person name="Perlinska-Lenart U."/>
            <person name="Aleksandrzak-Piekarczyk T."/>
            <person name="Szatraj K."/>
            <person name="Zielenkiewicz U."/>
            <person name="Pilsyk S."/>
            <person name="Malc E."/>
            <person name="Mieczkowski P."/>
            <person name="Kruszewska J.S."/>
            <person name="Biernat P."/>
            <person name="Pawlowska J."/>
        </authorList>
    </citation>
    <scope>NUCLEOTIDE SEQUENCE</scope>
    <source>
        <strain evidence="1">CBS 226.32</strain>
    </source>
</reference>
<dbReference type="AlphaFoldDB" id="A0A8H7V4K4"/>
<organism evidence="1 2">
    <name type="scientific">Mucor plumbeus</name>
    <dbReference type="NCBI Taxonomy" id="97098"/>
    <lineage>
        <taxon>Eukaryota</taxon>
        <taxon>Fungi</taxon>
        <taxon>Fungi incertae sedis</taxon>
        <taxon>Mucoromycota</taxon>
        <taxon>Mucoromycotina</taxon>
        <taxon>Mucoromycetes</taxon>
        <taxon>Mucorales</taxon>
        <taxon>Mucorineae</taxon>
        <taxon>Mucoraceae</taxon>
        <taxon>Mucor</taxon>
    </lineage>
</organism>
<gene>
    <name evidence="1" type="ORF">INT46_001141</name>
</gene>
<protein>
    <submittedName>
        <fullName evidence="1">Uncharacterized protein</fullName>
    </submittedName>
</protein>
<accession>A0A8H7V4K4</accession>
<dbReference type="Proteomes" id="UP000650833">
    <property type="component" value="Unassembled WGS sequence"/>
</dbReference>
<sequence length="38" mass="4238">MPLVNTILLEGIDDNIVNSLIDGSEKKHAKKPDFMLEV</sequence>
<dbReference type="OrthoDB" id="2263081at2759"/>